<dbReference type="PANTHER" id="PTHR43471:SF10">
    <property type="entry name" value="SLL1107 PROTEIN"/>
    <property type="match status" value="1"/>
</dbReference>
<feature type="transmembrane region" description="Helical" evidence="1">
    <location>
        <begin position="165"/>
        <end position="182"/>
    </location>
</feature>
<name>A0AA40STU8_9NOST</name>
<feature type="transmembrane region" description="Helical" evidence="1">
    <location>
        <begin position="230"/>
        <end position="254"/>
    </location>
</feature>
<organism evidence="2 3">
    <name type="scientific">Komarekiella delphini-convector SJRDD-AB1</name>
    <dbReference type="NCBI Taxonomy" id="2593771"/>
    <lineage>
        <taxon>Bacteria</taxon>
        <taxon>Bacillati</taxon>
        <taxon>Cyanobacteriota</taxon>
        <taxon>Cyanophyceae</taxon>
        <taxon>Nostocales</taxon>
        <taxon>Nostocaceae</taxon>
        <taxon>Komarekiella</taxon>
        <taxon>Komarekiella delphini-convector</taxon>
    </lineage>
</organism>
<feature type="transmembrane region" description="Helical" evidence="1">
    <location>
        <begin position="98"/>
        <end position="124"/>
    </location>
</feature>
<dbReference type="GO" id="GO:0140359">
    <property type="term" value="F:ABC-type transporter activity"/>
    <property type="evidence" value="ECO:0007669"/>
    <property type="project" value="InterPro"/>
</dbReference>
<accession>A0AA40STU8</accession>
<dbReference type="PANTHER" id="PTHR43471">
    <property type="entry name" value="ABC TRANSPORTER PERMEASE"/>
    <property type="match status" value="1"/>
</dbReference>
<dbReference type="RefSeq" id="WP_191756497.1">
    <property type="nucleotide sequence ID" value="NZ_VJXY01000003.1"/>
</dbReference>
<proteinExistence type="predicted"/>
<sequence>MNLSRIFVLAKNVFQEVVRDRILYIIGFYAVIIAIAFRVLPEFAATTEDKMFLDFGMAAISAICLIVVIFIGTGLVNKEIEKRTVLMLIAKPISRSEIIIGKYLGLSAVLAVLIAAMTTIYLGFLQFGNIDKPTVSILIAAIFLFLQLSLIGAVAIALGVFTDSLLATALTFAVYLIGNITQDLVQLGRLSRNPGMERLTQGLYLILPDLSRLDLKNDAVYGLQALPDTIALITSAGYGLLYSVMLLAIAIFVFSQREF</sequence>
<keyword evidence="1" id="KW-0812">Transmembrane</keyword>
<dbReference type="GO" id="GO:0005886">
    <property type="term" value="C:plasma membrane"/>
    <property type="evidence" value="ECO:0007669"/>
    <property type="project" value="UniProtKB-SubCell"/>
</dbReference>
<dbReference type="Pfam" id="PF12679">
    <property type="entry name" value="ABC2_membrane_2"/>
    <property type="match status" value="1"/>
</dbReference>
<evidence type="ECO:0000256" key="1">
    <source>
        <dbReference type="SAM" id="Phobius"/>
    </source>
</evidence>
<protein>
    <submittedName>
        <fullName evidence="2">ABC transporter permease</fullName>
    </submittedName>
</protein>
<keyword evidence="1" id="KW-0472">Membrane</keyword>
<feature type="transmembrane region" description="Helical" evidence="1">
    <location>
        <begin position="52"/>
        <end position="77"/>
    </location>
</feature>
<reference evidence="2" key="1">
    <citation type="submission" date="2019-07" db="EMBL/GenBank/DDBJ databases">
        <title>Toxilogical consequences of a new and cryptic species of cyanobacteria (Komarekiella delphini-convector) recovered from the epidermis of a bottlenose dolphin and 1500 ft. in the air.</title>
        <authorList>
            <person name="Brown A.O."/>
            <person name="Dvorak P."/>
            <person name="Villanueva C.D."/>
            <person name="Foss A.J."/>
            <person name="Garvey A.D."/>
            <person name="Gibson Q.A."/>
            <person name="Johansen J.R."/>
            <person name="Casamatta D.A."/>
        </authorList>
    </citation>
    <scope>NUCLEOTIDE SEQUENCE</scope>
    <source>
        <strain evidence="2">SJRDD-AB1</strain>
    </source>
</reference>
<gene>
    <name evidence="2" type="ORF">FNW02_04700</name>
</gene>
<dbReference type="EMBL" id="VJXY01000003">
    <property type="protein sequence ID" value="MBD6615168.1"/>
    <property type="molecule type" value="Genomic_DNA"/>
</dbReference>
<feature type="transmembrane region" description="Helical" evidence="1">
    <location>
        <begin position="21"/>
        <end position="40"/>
    </location>
</feature>
<dbReference type="AlphaFoldDB" id="A0AA40STU8"/>
<evidence type="ECO:0000313" key="3">
    <source>
        <dbReference type="Proteomes" id="UP001165986"/>
    </source>
</evidence>
<evidence type="ECO:0000313" key="2">
    <source>
        <dbReference type="EMBL" id="MBD6615168.1"/>
    </source>
</evidence>
<feature type="transmembrane region" description="Helical" evidence="1">
    <location>
        <begin position="136"/>
        <end position="158"/>
    </location>
</feature>
<comment type="caution">
    <text evidence="2">The sequence shown here is derived from an EMBL/GenBank/DDBJ whole genome shotgun (WGS) entry which is preliminary data.</text>
</comment>
<keyword evidence="1" id="KW-1133">Transmembrane helix</keyword>
<keyword evidence="3" id="KW-1185">Reference proteome</keyword>
<dbReference type="Proteomes" id="UP001165986">
    <property type="component" value="Unassembled WGS sequence"/>
</dbReference>